<evidence type="ECO:0000259" key="2">
    <source>
        <dbReference type="Pfam" id="PF13309"/>
    </source>
</evidence>
<dbReference type="InterPro" id="IPR013559">
    <property type="entry name" value="YheO"/>
</dbReference>
<dbReference type="Pfam" id="PF13309">
    <property type="entry name" value="HTH_22"/>
    <property type="match status" value="1"/>
</dbReference>
<dbReference type="RefSeq" id="WP_117678757.1">
    <property type="nucleotide sequence ID" value="NZ_QSRJ01000001.1"/>
</dbReference>
<proteinExistence type="predicted"/>
<organism evidence="3 4">
    <name type="scientific">Collinsella tanakaei</name>
    <dbReference type="NCBI Taxonomy" id="626935"/>
    <lineage>
        <taxon>Bacteria</taxon>
        <taxon>Bacillati</taxon>
        <taxon>Actinomycetota</taxon>
        <taxon>Coriobacteriia</taxon>
        <taxon>Coriobacteriales</taxon>
        <taxon>Coriobacteriaceae</taxon>
        <taxon>Collinsella</taxon>
    </lineage>
</organism>
<name>A0A3E4QYF4_9ACTN</name>
<dbReference type="Proteomes" id="UP000260943">
    <property type="component" value="Unassembled WGS sequence"/>
</dbReference>
<dbReference type="EMBL" id="QSRJ01000001">
    <property type="protein sequence ID" value="RGL12232.1"/>
    <property type="molecule type" value="Genomic_DNA"/>
</dbReference>
<evidence type="ECO:0000313" key="4">
    <source>
        <dbReference type="Proteomes" id="UP000260943"/>
    </source>
</evidence>
<dbReference type="Pfam" id="PF08348">
    <property type="entry name" value="PAS_6"/>
    <property type="match status" value="1"/>
</dbReference>
<feature type="domain" description="YheO-like" evidence="1">
    <location>
        <begin position="6"/>
        <end position="121"/>
    </location>
</feature>
<dbReference type="PANTHER" id="PTHR35568:SF1">
    <property type="entry name" value="TRANSCRIPTIONAL REGULATOR DAUR"/>
    <property type="match status" value="1"/>
</dbReference>
<accession>A0A3E4QYF4</accession>
<dbReference type="AlphaFoldDB" id="A0A3E4QYF4"/>
<dbReference type="InterPro" id="IPR039445">
    <property type="entry name" value="DauR-like_HTH"/>
</dbReference>
<evidence type="ECO:0000313" key="3">
    <source>
        <dbReference type="EMBL" id="RGL12232.1"/>
    </source>
</evidence>
<reference evidence="3 4" key="1">
    <citation type="submission" date="2018-08" db="EMBL/GenBank/DDBJ databases">
        <title>A genome reference for cultivated species of the human gut microbiota.</title>
        <authorList>
            <person name="Zou Y."/>
            <person name="Xue W."/>
            <person name="Luo G."/>
        </authorList>
    </citation>
    <scope>NUCLEOTIDE SEQUENCE [LARGE SCALE GENOMIC DNA]</scope>
    <source>
        <strain evidence="3 4">TF08-14</strain>
    </source>
</reference>
<gene>
    <name evidence="3" type="ORF">DXC81_00800</name>
</gene>
<evidence type="ECO:0000259" key="1">
    <source>
        <dbReference type="Pfam" id="PF08348"/>
    </source>
</evidence>
<sequence>MNPTVQSYVPFVDFLEAVLGKNSEIVLHDFSDPDHSVVDIRNGDVSGRKVGSAATDLALKILNESARGNDQYADQHHITEYVSHSSSMKQLRSASYLIRENDLIVGMLCVNTDVGPFNQLAAVAQQLSGFYMPAQRPASEDGDSHALEVESLTDSTQDLIVSAISRITTPRGISPDKLSQSDRVEIIRDLNNNGMFLLKGAVATVAEVMGVSEPSVYRYLQKVKKEL</sequence>
<dbReference type="InterPro" id="IPR039446">
    <property type="entry name" value="DauR-like"/>
</dbReference>
<dbReference type="PANTHER" id="PTHR35568">
    <property type="entry name" value="TRANSCRIPTIONAL REGULATOR DAUR"/>
    <property type="match status" value="1"/>
</dbReference>
<evidence type="ECO:0008006" key="5">
    <source>
        <dbReference type="Google" id="ProtNLM"/>
    </source>
</evidence>
<comment type="caution">
    <text evidence="3">The sequence shown here is derived from an EMBL/GenBank/DDBJ whole genome shotgun (WGS) entry which is preliminary data.</text>
</comment>
<feature type="domain" description="Transcriptional regulator DauR-like HTH" evidence="2">
    <location>
        <begin position="161"/>
        <end position="220"/>
    </location>
</feature>
<protein>
    <recommendedName>
        <fullName evidence="5">Transcriptional regulator</fullName>
    </recommendedName>
</protein>